<feature type="transmembrane region" description="Helical" evidence="2">
    <location>
        <begin position="122"/>
        <end position="150"/>
    </location>
</feature>
<dbReference type="EMBL" id="JACGCI010000038">
    <property type="protein sequence ID" value="KAF6753748.1"/>
    <property type="molecule type" value="Genomic_DNA"/>
</dbReference>
<evidence type="ECO:0000259" key="3">
    <source>
        <dbReference type="Pfam" id="PF20152"/>
    </source>
</evidence>
<keyword evidence="2" id="KW-1133">Transmembrane helix</keyword>
<dbReference type="OrthoDB" id="3223377at2759"/>
<feature type="transmembrane region" description="Helical" evidence="2">
    <location>
        <begin position="91"/>
        <end position="110"/>
    </location>
</feature>
<organism evidence="4 5">
    <name type="scientific">Ephemerocybe angulata</name>
    <dbReference type="NCBI Taxonomy" id="980116"/>
    <lineage>
        <taxon>Eukaryota</taxon>
        <taxon>Fungi</taxon>
        <taxon>Dikarya</taxon>
        <taxon>Basidiomycota</taxon>
        <taxon>Agaricomycotina</taxon>
        <taxon>Agaricomycetes</taxon>
        <taxon>Agaricomycetidae</taxon>
        <taxon>Agaricales</taxon>
        <taxon>Agaricineae</taxon>
        <taxon>Psathyrellaceae</taxon>
        <taxon>Ephemerocybe</taxon>
    </lineage>
</organism>
<dbReference type="AlphaFoldDB" id="A0A8H6HV32"/>
<feature type="transmembrane region" description="Helical" evidence="2">
    <location>
        <begin position="170"/>
        <end position="194"/>
    </location>
</feature>
<feature type="compositionally biased region" description="Polar residues" evidence="1">
    <location>
        <begin position="346"/>
        <end position="357"/>
    </location>
</feature>
<comment type="caution">
    <text evidence="4">The sequence shown here is derived from an EMBL/GenBank/DDBJ whole genome shotgun (WGS) entry which is preliminary data.</text>
</comment>
<accession>A0A8H6HV32</accession>
<keyword evidence="2" id="KW-0472">Membrane</keyword>
<proteinExistence type="predicted"/>
<feature type="transmembrane region" description="Helical" evidence="2">
    <location>
        <begin position="12"/>
        <end position="34"/>
    </location>
</feature>
<evidence type="ECO:0000313" key="5">
    <source>
        <dbReference type="Proteomes" id="UP000521943"/>
    </source>
</evidence>
<evidence type="ECO:0000256" key="2">
    <source>
        <dbReference type="SAM" id="Phobius"/>
    </source>
</evidence>
<sequence length="364" mass="40104">MAANGETAAWLAGPMFLGCTFSYFLYGVSFTQTVHYFRTTPLSKRFAYGITLVTAVSLFELGHVITITCTVVHILVISIPKGDLSFRSPPISLAIAPLTTAVHVLVQGHFALRIRKFSGYSLIGTAITLLIFILGLIQLTASIIIAYTTAKISRDLTRLVLSRAQTNARMVWFVNNVVADVIITCSLVFLYLKFRKNTERRASRSWLNTLIRHTIENGAVTCVFATIHIIFYLAMPQNLIYLGFAYFNARLSSNVLLASLNASRQIQIEGGTDSDIDFSSAISSTEKGPSGATVRHRSPVARRRHSLSGAIQNARFAASGTRTNDFQLTTLDSSMMHRSRSGLGEVQQTMEGHSNWSVGDLNKR</sequence>
<dbReference type="PANTHER" id="PTHR40465:SF1">
    <property type="entry name" value="DUF6534 DOMAIN-CONTAINING PROTEIN"/>
    <property type="match status" value="1"/>
</dbReference>
<dbReference type="Proteomes" id="UP000521943">
    <property type="component" value="Unassembled WGS sequence"/>
</dbReference>
<evidence type="ECO:0000313" key="4">
    <source>
        <dbReference type="EMBL" id="KAF6753748.1"/>
    </source>
</evidence>
<dbReference type="PANTHER" id="PTHR40465">
    <property type="entry name" value="CHROMOSOME 1, WHOLE GENOME SHOTGUN SEQUENCE"/>
    <property type="match status" value="1"/>
</dbReference>
<feature type="region of interest" description="Disordered" evidence="1">
    <location>
        <begin position="337"/>
        <end position="364"/>
    </location>
</feature>
<protein>
    <recommendedName>
        <fullName evidence="3">DUF6534 domain-containing protein</fullName>
    </recommendedName>
</protein>
<dbReference type="Pfam" id="PF20152">
    <property type="entry name" value="DUF6534"/>
    <property type="match status" value="1"/>
</dbReference>
<evidence type="ECO:0000256" key="1">
    <source>
        <dbReference type="SAM" id="MobiDB-lite"/>
    </source>
</evidence>
<feature type="region of interest" description="Disordered" evidence="1">
    <location>
        <begin position="282"/>
        <end position="304"/>
    </location>
</feature>
<feature type="domain" description="DUF6534" evidence="3">
    <location>
        <begin position="177"/>
        <end position="262"/>
    </location>
</feature>
<name>A0A8H6HV32_9AGAR</name>
<keyword evidence="2" id="KW-0812">Transmembrane</keyword>
<reference evidence="4 5" key="1">
    <citation type="submission" date="2020-07" db="EMBL/GenBank/DDBJ databases">
        <title>Comparative genomics of pyrophilous fungi reveals a link between fire events and developmental genes.</title>
        <authorList>
            <consortium name="DOE Joint Genome Institute"/>
            <person name="Steindorff A.S."/>
            <person name="Carver A."/>
            <person name="Calhoun S."/>
            <person name="Stillman K."/>
            <person name="Liu H."/>
            <person name="Lipzen A."/>
            <person name="Pangilinan J."/>
            <person name="Labutti K."/>
            <person name="Bruns T.D."/>
            <person name="Grigoriev I.V."/>
        </authorList>
    </citation>
    <scope>NUCLEOTIDE SEQUENCE [LARGE SCALE GENOMIC DNA]</scope>
    <source>
        <strain evidence="4 5">CBS 144469</strain>
    </source>
</reference>
<feature type="transmembrane region" description="Helical" evidence="2">
    <location>
        <begin position="46"/>
        <end position="79"/>
    </location>
</feature>
<gene>
    <name evidence="4" type="ORF">DFP72DRAFT_901412</name>
</gene>
<dbReference type="InterPro" id="IPR045339">
    <property type="entry name" value="DUF6534"/>
</dbReference>
<keyword evidence="5" id="KW-1185">Reference proteome</keyword>
<feature type="compositionally biased region" description="Basic residues" evidence="1">
    <location>
        <begin position="294"/>
        <end position="304"/>
    </location>
</feature>
<feature type="transmembrane region" description="Helical" evidence="2">
    <location>
        <begin position="215"/>
        <end position="234"/>
    </location>
</feature>